<keyword evidence="1" id="KW-0547">Nucleotide-binding</keyword>
<dbReference type="PANTHER" id="PTHR34698">
    <property type="entry name" value="5-OXOPROLINASE SUBUNIT B"/>
    <property type="match status" value="1"/>
</dbReference>
<dbReference type="GO" id="GO:0016787">
    <property type="term" value="F:hydrolase activity"/>
    <property type="evidence" value="ECO:0007669"/>
    <property type="project" value="UniProtKB-KW"/>
</dbReference>
<dbReference type="GO" id="GO:0005524">
    <property type="term" value="F:ATP binding"/>
    <property type="evidence" value="ECO:0007669"/>
    <property type="project" value="UniProtKB-KW"/>
</dbReference>
<feature type="domain" description="Carboxyltransferase" evidence="4">
    <location>
        <begin position="5"/>
        <end position="208"/>
    </location>
</feature>
<protein>
    <submittedName>
        <fullName evidence="5">Sensor histidine kinase inhibitor, KipI family</fullName>
    </submittedName>
</protein>
<dbReference type="Gene3D" id="2.40.100.10">
    <property type="entry name" value="Cyclophilin-like"/>
    <property type="match status" value="1"/>
</dbReference>
<dbReference type="Pfam" id="PF02682">
    <property type="entry name" value="CT_C_D"/>
    <property type="match status" value="1"/>
</dbReference>
<evidence type="ECO:0000313" key="5">
    <source>
        <dbReference type="EMBL" id="SEI91569.1"/>
    </source>
</evidence>
<dbReference type="InterPro" id="IPR010016">
    <property type="entry name" value="PxpB"/>
</dbReference>
<dbReference type="SMART" id="SM00796">
    <property type="entry name" value="AHS1"/>
    <property type="match status" value="1"/>
</dbReference>
<accession>A0A1H6UGX2</accession>
<gene>
    <name evidence="5" type="ORF">SAMN05192553_101831</name>
</gene>
<sequence>MNHPIQIVSIGPDIVEIHWPETISEPILFELLIVKNWLARHWAEKIHRMYQGYQVLGMQVNAGVDTESCVSELRDRLPRSLEQEVDRPQVRSWKVPVCYDLQLVPELTRYLEEKSLALSQFIEMHTRTTYRLYCYGFLPGFMYLGGLDECLHIPRKTNPDRKIGAGSVAIGGSQTGIYPMDSPGGWYVVGKTPVVFFKQGRLEVPFRPGDSLRFDPVSLAYFDELQQKESLSWEEWEEHG</sequence>
<dbReference type="PANTHER" id="PTHR34698:SF2">
    <property type="entry name" value="5-OXOPROLINASE SUBUNIT B"/>
    <property type="match status" value="1"/>
</dbReference>
<dbReference type="SUPFAM" id="SSF50891">
    <property type="entry name" value="Cyclophilin-like"/>
    <property type="match status" value="1"/>
</dbReference>
<dbReference type="InterPro" id="IPR003833">
    <property type="entry name" value="CT_C_D"/>
</dbReference>
<dbReference type="EMBL" id="FNZH01000001">
    <property type="protein sequence ID" value="SEI91569.1"/>
    <property type="molecule type" value="Genomic_DNA"/>
</dbReference>
<evidence type="ECO:0000313" key="6">
    <source>
        <dbReference type="Proteomes" id="UP000199403"/>
    </source>
</evidence>
<evidence type="ECO:0000256" key="1">
    <source>
        <dbReference type="ARBA" id="ARBA00022741"/>
    </source>
</evidence>
<name>A0A1H6UGX2_9BACT</name>
<keyword evidence="3" id="KW-0067">ATP-binding</keyword>
<evidence type="ECO:0000256" key="2">
    <source>
        <dbReference type="ARBA" id="ARBA00022801"/>
    </source>
</evidence>
<dbReference type="STRING" id="1416801.SAMN05192553_101831"/>
<dbReference type="OrthoDB" id="9778567at2"/>
<evidence type="ECO:0000259" key="4">
    <source>
        <dbReference type="SMART" id="SM00796"/>
    </source>
</evidence>
<evidence type="ECO:0000256" key="3">
    <source>
        <dbReference type="ARBA" id="ARBA00022840"/>
    </source>
</evidence>
<dbReference type="InterPro" id="IPR029000">
    <property type="entry name" value="Cyclophilin-like_dom_sf"/>
</dbReference>
<keyword evidence="2" id="KW-0378">Hydrolase</keyword>
<reference evidence="6" key="1">
    <citation type="submission" date="2016-10" db="EMBL/GenBank/DDBJ databases">
        <authorList>
            <person name="Varghese N."/>
            <person name="Submissions S."/>
        </authorList>
    </citation>
    <scope>NUCLEOTIDE SEQUENCE [LARGE SCALE GENOMIC DNA]</scope>
    <source>
        <strain evidence="6">IBRC-M 10761</strain>
    </source>
</reference>
<proteinExistence type="predicted"/>
<dbReference type="AlphaFoldDB" id="A0A1H6UGX2"/>
<organism evidence="5 6">
    <name type="scientific">Cyclobacterium xiamenense</name>
    <dbReference type="NCBI Taxonomy" id="1297121"/>
    <lineage>
        <taxon>Bacteria</taxon>
        <taxon>Pseudomonadati</taxon>
        <taxon>Bacteroidota</taxon>
        <taxon>Cytophagia</taxon>
        <taxon>Cytophagales</taxon>
        <taxon>Cyclobacteriaceae</taxon>
        <taxon>Cyclobacterium</taxon>
    </lineage>
</organism>
<dbReference type="RefSeq" id="WP_092169760.1">
    <property type="nucleotide sequence ID" value="NZ_FNZH01000001.1"/>
</dbReference>
<keyword evidence="6" id="KW-1185">Reference proteome</keyword>
<dbReference type="Proteomes" id="UP000199403">
    <property type="component" value="Unassembled WGS sequence"/>
</dbReference>